<sequence length="93" mass="10674">MEALKEIMKNANLIMDEIYWKNIDSEAMLHLKNAAGESLTSINLHLLTLLKVVQNVVGKVPSEDDILDDLDLILDHNLHLRKKKKGRLWKSKT</sequence>
<gene>
    <name evidence="1" type="ORF">NEF87_001946</name>
</gene>
<reference evidence="1" key="1">
    <citation type="submission" date="2022-09" db="EMBL/GenBank/DDBJ databases">
        <title>Actin cytoskeleton and complex cell architecture in an #Asgard archaeon.</title>
        <authorList>
            <person name="Ponce Toledo R.I."/>
            <person name="Schleper C."/>
            <person name="Rodrigues Oliveira T."/>
            <person name="Wollweber F."/>
            <person name="Xu J."/>
            <person name="Rittmann S."/>
            <person name="Klingl A."/>
            <person name="Pilhofer M."/>
        </authorList>
    </citation>
    <scope>NUCLEOTIDE SEQUENCE</scope>
    <source>
        <strain evidence="1">B-35</strain>
    </source>
</reference>
<evidence type="ECO:0008006" key="3">
    <source>
        <dbReference type="Google" id="ProtNLM"/>
    </source>
</evidence>
<keyword evidence="2" id="KW-1185">Reference proteome</keyword>
<proteinExistence type="predicted"/>
<dbReference type="EMBL" id="CP104013">
    <property type="protein sequence ID" value="UYP45661.1"/>
    <property type="molecule type" value="Genomic_DNA"/>
</dbReference>
<evidence type="ECO:0000313" key="1">
    <source>
        <dbReference type="EMBL" id="UYP45661.1"/>
    </source>
</evidence>
<organism evidence="1 2">
    <name type="scientific">Candidatus Lokiarchaeum ossiferum</name>
    <dbReference type="NCBI Taxonomy" id="2951803"/>
    <lineage>
        <taxon>Archaea</taxon>
        <taxon>Promethearchaeati</taxon>
        <taxon>Promethearchaeota</taxon>
        <taxon>Promethearchaeia</taxon>
        <taxon>Promethearchaeales</taxon>
        <taxon>Promethearchaeaceae</taxon>
        <taxon>Candidatus Lokiarchaeum</taxon>
    </lineage>
</organism>
<accession>A0ABY6HSY0</accession>
<protein>
    <recommendedName>
        <fullName evidence="3">DUF86 domain-containing protein</fullName>
    </recommendedName>
</protein>
<dbReference type="Proteomes" id="UP001208689">
    <property type="component" value="Chromosome"/>
</dbReference>
<evidence type="ECO:0000313" key="2">
    <source>
        <dbReference type="Proteomes" id="UP001208689"/>
    </source>
</evidence>
<name>A0ABY6HSY0_9ARCH</name>